<keyword evidence="2" id="KW-1133">Transmembrane helix</keyword>
<feature type="region of interest" description="Disordered" evidence="1">
    <location>
        <begin position="122"/>
        <end position="152"/>
    </location>
</feature>
<evidence type="ECO:0008006" key="5">
    <source>
        <dbReference type="Google" id="ProtNLM"/>
    </source>
</evidence>
<accession>A0A1X7PM76</accession>
<gene>
    <name evidence="3" type="ORF">SAMN02982922_4583</name>
</gene>
<reference evidence="4" key="1">
    <citation type="submission" date="2017-04" db="EMBL/GenBank/DDBJ databases">
        <authorList>
            <person name="Varghese N."/>
            <person name="Submissions S."/>
        </authorList>
    </citation>
    <scope>NUCLEOTIDE SEQUENCE [LARGE SCALE GENOMIC DNA]</scope>
    <source>
        <strain evidence="4">B5P</strain>
    </source>
</reference>
<organism evidence="3 4">
    <name type="scientific">Mesorhizobium australicum</name>
    <dbReference type="NCBI Taxonomy" id="536018"/>
    <lineage>
        <taxon>Bacteria</taxon>
        <taxon>Pseudomonadati</taxon>
        <taxon>Pseudomonadota</taxon>
        <taxon>Alphaproteobacteria</taxon>
        <taxon>Hyphomicrobiales</taxon>
        <taxon>Phyllobacteriaceae</taxon>
        <taxon>Mesorhizobium</taxon>
    </lineage>
</organism>
<sequence>MASKLPEWKDIPIVAPVGEPKKGWWKRDRSKRQKTPKAPEPRKGAAPAKAAGWRTRLGLSSSYSRDDILLFASGTVLAGFCAFFPWYVFLNQDQFGIRAVKLENIPSSGPSPRSGIAANRIASETATKDNRETDLDTFTTGTTPAEEEEKDLPRIADQPFPVATPEFELVHVANGRAMIQDDQGLYVVQRGSLLPDNSRVAKIEKRDGHWVLVTTADRVLEITN</sequence>
<keyword evidence="2" id="KW-0472">Membrane</keyword>
<feature type="transmembrane region" description="Helical" evidence="2">
    <location>
        <begin position="68"/>
        <end position="89"/>
    </location>
</feature>
<dbReference type="EMBL" id="FXBL01000004">
    <property type="protein sequence ID" value="SMH51959.1"/>
    <property type="molecule type" value="Genomic_DNA"/>
</dbReference>
<dbReference type="AlphaFoldDB" id="A0A1X7PM76"/>
<feature type="region of interest" description="Disordered" evidence="1">
    <location>
        <begin position="18"/>
        <end position="51"/>
    </location>
</feature>
<proteinExistence type="predicted"/>
<keyword evidence="2" id="KW-0812">Transmembrane</keyword>
<dbReference type="Proteomes" id="UP000193083">
    <property type="component" value="Unassembled WGS sequence"/>
</dbReference>
<evidence type="ECO:0000313" key="3">
    <source>
        <dbReference type="EMBL" id="SMH51959.1"/>
    </source>
</evidence>
<keyword evidence="4" id="KW-1185">Reference proteome</keyword>
<protein>
    <recommendedName>
        <fullName evidence="5">Flagellar protein</fullName>
    </recommendedName>
</protein>
<dbReference type="OrthoDB" id="7926359at2"/>
<dbReference type="RefSeq" id="WP_085466259.1">
    <property type="nucleotide sequence ID" value="NZ_FXBL01000004.1"/>
</dbReference>
<evidence type="ECO:0000256" key="2">
    <source>
        <dbReference type="SAM" id="Phobius"/>
    </source>
</evidence>
<evidence type="ECO:0000313" key="4">
    <source>
        <dbReference type="Proteomes" id="UP000193083"/>
    </source>
</evidence>
<name>A0A1X7PM76_9HYPH</name>
<evidence type="ECO:0000256" key="1">
    <source>
        <dbReference type="SAM" id="MobiDB-lite"/>
    </source>
</evidence>